<feature type="binding site" evidence="7">
    <location>
        <position position="115"/>
    </location>
    <ligand>
        <name>Zn(2+)</name>
        <dbReference type="ChEBI" id="CHEBI:29105"/>
        <label>1</label>
    </ligand>
</feature>
<dbReference type="SMART" id="SM00849">
    <property type="entry name" value="Lactamase_B"/>
    <property type="match status" value="1"/>
</dbReference>
<accession>A0ABS3J5P3</accession>
<dbReference type="InterPro" id="IPR050110">
    <property type="entry name" value="Glyoxalase_II_hydrolase"/>
</dbReference>
<keyword evidence="4 7" id="KW-0479">Metal-binding</keyword>
<feature type="binding site" evidence="7">
    <location>
        <position position="172"/>
    </location>
    <ligand>
        <name>Zn(2+)</name>
        <dbReference type="ChEBI" id="CHEBI:29105"/>
        <label>2</label>
    </ligand>
</feature>
<gene>
    <name evidence="7 9" type="primary">gloB</name>
    <name evidence="9" type="ORF">J1C47_15165</name>
</gene>
<evidence type="ECO:0000256" key="5">
    <source>
        <dbReference type="ARBA" id="ARBA00022801"/>
    </source>
</evidence>
<dbReference type="Gene3D" id="3.60.15.10">
    <property type="entry name" value="Ribonuclease Z/Hydroxyacylglutathione hydrolase-like"/>
    <property type="match status" value="1"/>
</dbReference>
<feature type="domain" description="Metallo-beta-lactamase" evidence="8">
    <location>
        <begin position="14"/>
        <end position="172"/>
    </location>
</feature>
<evidence type="ECO:0000256" key="7">
    <source>
        <dbReference type="HAMAP-Rule" id="MF_01374"/>
    </source>
</evidence>
<dbReference type="Proteomes" id="UP000664288">
    <property type="component" value="Unassembled WGS sequence"/>
</dbReference>
<keyword evidence="6 7" id="KW-0862">Zinc</keyword>
<evidence type="ECO:0000256" key="4">
    <source>
        <dbReference type="ARBA" id="ARBA00022723"/>
    </source>
</evidence>
<feature type="binding site" evidence="7">
    <location>
        <position position="134"/>
    </location>
    <ligand>
        <name>Zn(2+)</name>
        <dbReference type="ChEBI" id="CHEBI:29105"/>
        <label>2</label>
    </ligand>
</feature>
<dbReference type="InterPro" id="IPR032282">
    <property type="entry name" value="HAGH_C"/>
</dbReference>
<feature type="binding site" evidence="7">
    <location>
        <position position="59"/>
    </location>
    <ligand>
        <name>Zn(2+)</name>
        <dbReference type="ChEBI" id="CHEBI:29105"/>
        <label>1</label>
    </ligand>
</feature>
<dbReference type="InterPro" id="IPR036866">
    <property type="entry name" value="RibonucZ/Hydroxyglut_hydro"/>
</dbReference>
<dbReference type="InterPro" id="IPR035680">
    <property type="entry name" value="Clx_II_MBL"/>
</dbReference>
<protein>
    <recommendedName>
        <fullName evidence="7">Hydroxyacylglutathione hydrolase</fullName>
        <ecNumber evidence="7">3.1.2.6</ecNumber>
    </recommendedName>
    <alternativeName>
        <fullName evidence="7">Glyoxalase II</fullName>
        <shortName evidence="7">Glx II</shortName>
    </alternativeName>
</protein>
<keyword evidence="10" id="KW-1185">Reference proteome</keyword>
<dbReference type="CDD" id="cd07723">
    <property type="entry name" value="hydroxyacylglutathione_hydrolase_MBL-fold"/>
    <property type="match status" value="1"/>
</dbReference>
<feature type="binding site" evidence="7">
    <location>
        <position position="57"/>
    </location>
    <ligand>
        <name>Zn(2+)</name>
        <dbReference type="ChEBI" id="CHEBI:29105"/>
        <label>1</label>
    </ligand>
</feature>
<feature type="binding site" evidence="7">
    <location>
        <position position="61"/>
    </location>
    <ligand>
        <name>Zn(2+)</name>
        <dbReference type="ChEBI" id="CHEBI:29105"/>
        <label>2</label>
    </ligand>
</feature>
<dbReference type="EMBL" id="JAFMPY010000016">
    <property type="protein sequence ID" value="MBO0904982.1"/>
    <property type="molecule type" value="Genomic_DNA"/>
</dbReference>
<dbReference type="RefSeq" id="WP_207351620.1">
    <property type="nucleotide sequence ID" value="NZ_JAFMPY010000016.1"/>
</dbReference>
<dbReference type="InterPro" id="IPR017782">
    <property type="entry name" value="Hydroxyacylglutathione_Hdrlase"/>
</dbReference>
<reference evidence="9 10" key="1">
    <citation type="submission" date="2021-03" db="EMBL/GenBank/DDBJ databases">
        <title>Whole genome sequence of Jiella sp. MQZ13P-4.</title>
        <authorList>
            <person name="Tuo L."/>
        </authorList>
    </citation>
    <scope>NUCLEOTIDE SEQUENCE [LARGE SCALE GENOMIC DNA]</scope>
    <source>
        <strain evidence="9 10">MQZ13P-4</strain>
    </source>
</reference>
<evidence type="ECO:0000256" key="6">
    <source>
        <dbReference type="ARBA" id="ARBA00022833"/>
    </source>
</evidence>
<sequence>MASFDIRQFVCRSDNFGVLVHEAESGTTIAIDAPEEQPILAALDEAGWTLTHILTTHHHGDHVAANDALKARFHVEVIGPEKERMKIPGLDRGVSGGETIDVGGVAVEVFDTPGHTLGHVSYYMPQARALFAADTLFSLGCGRLFEGDPAMMWDSLQKLRALPDGTMLYCGHEYTATNAKCAVSVDPDNVALKERVLEVEELRRDGRPTLPVLLGREKKTNPFLRADDPALMAAMGMGEARPVEVFAAIRRKRDQY</sequence>
<dbReference type="GO" id="GO:0004416">
    <property type="term" value="F:hydroxyacylglutathione hydrolase activity"/>
    <property type="evidence" value="ECO:0007669"/>
    <property type="project" value="UniProtKB-EC"/>
</dbReference>
<evidence type="ECO:0000259" key="8">
    <source>
        <dbReference type="SMART" id="SM00849"/>
    </source>
</evidence>
<evidence type="ECO:0000313" key="9">
    <source>
        <dbReference type="EMBL" id="MBO0904982.1"/>
    </source>
</evidence>
<comment type="catalytic activity">
    <reaction evidence="1 7">
        <text>an S-(2-hydroxyacyl)glutathione + H2O = a 2-hydroxy carboxylate + glutathione + H(+)</text>
        <dbReference type="Rhea" id="RHEA:21864"/>
        <dbReference type="ChEBI" id="CHEBI:15377"/>
        <dbReference type="ChEBI" id="CHEBI:15378"/>
        <dbReference type="ChEBI" id="CHEBI:57925"/>
        <dbReference type="ChEBI" id="CHEBI:58896"/>
        <dbReference type="ChEBI" id="CHEBI:71261"/>
        <dbReference type="EC" id="3.1.2.6"/>
    </reaction>
</comment>
<name>A0ABS3J5P3_9HYPH</name>
<evidence type="ECO:0000256" key="1">
    <source>
        <dbReference type="ARBA" id="ARBA00001623"/>
    </source>
</evidence>
<comment type="caution">
    <text evidence="9">The sequence shown here is derived from an EMBL/GenBank/DDBJ whole genome shotgun (WGS) entry which is preliminary data.</text>
</comment>
<dbReference type="EC" id="3.1.2.6" evidence="7"/>
<evidence type="ECO:0000256" key="2">
    <source>
        <dbReference type="ARBA" id="ARBA00004963"/>
    </source>
</evidence>
<comment type="function">
    <text evidence="7">Thiolesterase that catalyzes the hydrolysis of S-D-lactoyl-glutathione to form glutathione and D-lactic acid.</text>
</comment>
<dbReference type="PANTHER" id="PTHR43705">
    <property type="entry name" value="HYDROXYACYLGLUTATHIONE HYDROLASE"/>
    <property type="match status" value="1"/>
</dbReference>
<evidence type="ECO:0000313" key="10">
    <source>
        <dbReference type="Proteomes" id="UP000664288"/>
    </source>
</evidence>
<comment type="cofactor">
    <cofactor evidence="7">
        <name>Zn(2+)</name>
        <dbReference type="ChEBI" id="CHEBI:29105"/>
    </cofactor>
    <text evidence="7">Binds 2 Zn(2+) ions per subunit.</text>
</comment>
<feature type="binding site" evidence="7">
    <location>
        <position position="134"/>
    </location>
    <ligand>
        <name>Zn(2+)</name>
        <dbReference type="ChEBI" id="CHEBI:29105"/>
        <label>1</label>
    </ligand>
</feature>
<comment type="pathway">
    <text evidence="2 7">Secondary metabolite metabolism; methylglyoxal degradation; (R)-lactate from methylglyoxal: step 2/2.</text>
</comment>
<dbReference type="Pfam" id="PF16123">
    <property type="entry name" value="HAGH_C"/>
    <property type="match status" value="1"/>
</dbReference>
<dbReference type="Pfam" id="PF00753">
    <property type="entry name" value="Lactamase_B"/>
    <property type="match status" value="1"/>
</dbReference>
<proteinExistence type="inferred from homology"/>
<dbReference type="HAMAP" id="MF_01374">
    <property type="entry name" value="Glyoxalase_2"/>
    <property type="match status" value="1"/>
</dbReference>
<feature type="binding site" evidence="7">
    <location>
        <position position="62"/>
    </location>
    <ligand>
        <name>Zn(2+)</name>
        <dbReference type="ChEBI" id="CHEBI:29105"/>
        <label>2</label>
    </ligand>
</feature>
<keyword evidence="5 7" id="KW-0378">Hydrolase</keyword>
<evidence type="ECO:0000256" key="3">
    <source>
        <dbReference type="ARBA" id="ARBA00006759"/>
    </source>
</evidence>
<dbReference type="InterPro" id="IPR001279">
    <property type="entry name" value="Metallo-B-lactamas"/>
</dbReference>
<dbReference type="SUPFAM" id="SSF56281">
    <property type="entry name" value="Metallo-hydrolase/oxidoreductase"/>
    <property type="match status" value="1"/>
</dbReference>
<comment type="similarity">
    <text evidence="3 7">Belongs to the metallo-beta-lactamase superfamily. Glyoxalase II family.</text>
</comment>
<organism evidence="9 10">
    <name type="scientific">Jiella sonneratiae</name>
    <dbReference type="NCBI Taxonomy" id="2816856"/>
    <lineage>
        <taxon>Bacteria</taxon>
        <taxon>Pseudomonadati</taxon>
        <taxon>Pseudomonadota</taxon>
        <taxon>Alphaproteobacteria</taxon>
        <taxon>Hyphomicrobiales</taxon>
        <taxon>Aurantimonadaceae</taxon>
        <taxon>Jiella</taxon>
    </lineage>
</organism>
<dbReference type="PANTHER" id="PTHR43705:SF1">
    <property type="entry name" value="HYDROXYACYLGLUTATHIONE HYDROLASE GLOB"/>
    <property type="match status" value="1"/>
</dbReference>
<comment type="subunit">
    <text evidence="7">Monomer.</text>
</comment>
<dbReference type="NCBIfam" id="TIGR03413">
    <property type="entry name" value="GSH_gloB"/>
    <property type="match status" value="1"/>
</dbReference>
<dbReference type="PIRSF" id="PIRSF005457">
    <property type="entry name" value="Glx"/>
    <property type="match status" value="1"/>
</dbReference>